<sequence>MSVKGGATTNLDNLLPQPAEDDAISGAMSRLRDNIKNHVQSYYHTTTVAPNVVDESRLGDLAAATRIATWTLRDLLLDPATRTPAIRLFLGWLILSRCSQDAQPSLLPSEVSASVASMPGPDATNAARLVLFSKWKAITCTLLQQRYGEQIVESDTRNRSITDAIAVADSVLHPFINTSVDMTQRHRNLEMITRRAAQFAFLLFSQPGSFHFSFTKTGQQDSLVVFPALLQTINDQAQVLSPPRVICEKEIVTGLGG</sequence>
<reference evidence="1 2" key="1">
    <citation type="journal article" date="2016" name="Nat. Commun.">
        <title>Ectomycorrhizal ecology is imprinted in the genome of the dominant symbiotic fungus Cenococcum geophilum.</title>
        <authorList>
            <consortium name="DOE Joint Genome Institute"/>
            <person name="Peter M."/>
            <person name="Kohler A."/>
            <person name="Ohm R.A."/>
            <person name="Kuo A."/>
            <person name="Krutzmann J."/>
            <person name="Morin E."/>
            <person name="Arend M."/>
            <person name="Barry K.W."/>
            <person name="Binder M."/>
            <person name="Choi C."/>
            <person name="Clum A."/>
            <person name="Copeland A."/>
            <person name="Grisel N."/>
            <person name="Haridas S."/>
            <person name="Kipfer T."/>
            <person name="LaButti K."/>
            <person name="Lindquist E."/>
            <person name="Lipzen A."/>
            <person name="Maire R."/>
            <person name="Meier B."/>
            <person name="Mihaltcheva S."/>
            <person name="Molinier V."/>
            <person name="Murat C."/>
            <person name="Poggeler S."/>
            <person name="Quandt C.A."/>
            <person name="Sperisen C."/>
            <person name="Tritt A."/>
            <person name="Tisserant E."/>
            <person name="Crous P.W."/>
            <person name="Henrissat B."/>
            <person name="Nehls U."/>
            <person name="Egli S."/>
            <person name="Spatafora J.W."/>
            <person name="Grigoriev I.V."/>
            <person name="Martin F.M."/>
        </authorList>
    </citation>
    <scope>NUCLEOTIDE SEQUENCE [LARGE SCALE GENOMIC DNA]</scope>
    <source>
        <strain evidence="1 2">CBS 459.81</strain>
    </source>
</reference>
<protein>
    <submittedName>
        <fullName evidence="1">Uncharacterized protein</fullName>
    </submittedName>
</protein>
<evidence type="ECO:0000313" key="1">
    <source>
        <dbReference type="EMBL" id="OCK81385.1"/>
    </source>
</evidence>
<keyword evidence="2" id="KW-1185">Reference proteome</keyword>
<dbReference type="Proteomes" id="UP000250266">
    <property type="component" value="Unassembled WGS sequence"/>
</dbReference>
<dbReference type="EMBL" id="KV744923">
    <property type="protein sequence ID" value="OCK81385.1"/>
    <property type="molecule type" value="Genomic_DNA"/>
</dbReference>
<dbReference type="AlphaFoldDB" id="A0A8E2ECA6"/>
<evidence type="ECO:0000313" key="2">
    <source>
        <dbReference type="Proteomes" id="UP000250266"/>
    </source>
</evidence>
<name>A0A8E2ECA6_9PEZI</name>
<dbReference type="OrthoDB" id="5421765at2759"/>
<gene>
    <name evidence="1" type="ORF">K432DRAFT_351216</name>
</gene>
<organism evidence="1 2">
    <name type="scientific">Lepidopterella palustris CBS 459.81</name>
    <dbReference type="NCBI Taxonomy" id="1314670"/>
    <lineage>
        <taxon>Eukaryota</taxon>
        <taxon>Fungi</taxon>
        <taxon>Dikarya</taxon>
        <taxon>Ascomycota</taxon>
        <taxon>Pezizomycotina</taxon>
        <taxon>Dothideomycetes</taxon>
        <taxon>Pleosporomycetidae</taxon>
        <taxon>Mytilinidiales</taxon>
        <taxon>Argynnaceae</taxon>
        <taxon>Lepidopterella</taxon>
    </lineage>
</organism>
<proteinExistence type="predicted"/>
<accession>A0A8E2ECA6</accession>